<dbReference type="Proteomes" id="UP001597349">
    <property type="component" value="Unassembled WGS sequence"/>
</dbReference>
<dbReference type="EMBL" id="JBHUGY010000021">
    <property type="protein sequence ID" value="MFD2054197.1"/>
    <property type="molecule type" value="Genomic_DNA"/>
</dbReference>
<reference evidence="3" key="1">
    <citation type="journal article" date="2019" name="Int. J. Syst. Evol. Microbiol.">
        <title>The Global Catalogue of Microorganisms (GCM) 10K type strain sequencing project: providing services to taxonomists for standard genome sequencing and annotation.</title>
        <authorList>
            <consortium name="The Broad Institute Genomics Platform"/>
            <consortium name="The Broad Institute Genome Sequencing Center for Infectious Disease"/>
            <person name="Wu L."/>
            <person name="Ma J."/>
        </authorList>
    </citation>
    <scope>NUCLEOTIDE SEQUENCE [LARGE SCALE GENOMIC DNA]</scope>
    <source>
        <strain evidence="3">CGMCC 1.16226</strain>
    </source>
</reference>
<name>A0ABW4WFM5_9HYPH</name>
<evidence type="ECO:0000313" key="2">
    <source>
        <dbReference type="EMBL" id="MFD2054197.1"/>
    </source>
</evidence>
<feature type="coiled-coil region" evidence="1">
    <location>
        <begin position="73"/>
        <end position="100"/>
    </location>
</feature>
<organism evidence="2 3">
    <name type="scientific">Mesorhizobium calcicola</name>
    <dbReference type="NCBI Taxonomy" id="1300310"/>
    <lineage>
        <taxon>Bacteria</taxon>
        <taxon>Pseudomonadati</taxon>
        <taxon>Pseudomonadota</taxon>
        <taxon>Alphaproteobacteria</taxon>
        <taxon>Hyphomicrobiales</taxon>
        <taxon>Phyllobacteriaceae</taxon>
        <taxon>Mesorhizobium</taxon>
    </lineage>
</organism>
<evidence type="ECO:0000313" key="3">
    <source>
        <dbReference type="Proteomes" id="UP001597349"/>
    </source>
</evidence>
<keyword evidence="1" id="KW-0175">Coiled coil</keyword>
<dbReference type="RefSeq" id="WP_379019550.1">
    <property type="nucleotide sequence ID" value="NZ_JBHUGY010000021.1"/>
</dbReference>
<gene>
    <name evidence="2" type="ORF">ACFSQT_14170</name>
</gene>
<comment type="caution">
    <text evidence="2">The sequence shown here is derived from an EMBL/GenBank/DDBJ whole genome shotgun (WGS) entry which is preliminary data.</text>
</comment>
<evidence type="ECO:0000256" key="1">
    <source>
        <dbReference type="SAM" id="Coils"/>
    </source>
</evidence>
<accession>A0ABW4WFM5</accession>
<sequence>MTDESQHLRNHDLLSEAVRDRFESVGYTPLAACSVLWSGWECDSYVVLVRLADGRIEILWPDGTGMPDGMSTEQRLEERIRDYERAAEKTRAFLDRLKAERALAILDRAPDAPPEPANEVPE</sequence>
<proteinExistence type="predicted"/>
<keyword evidence="3" id="KW-1185">Reference proteome</keyword>
<protein>
    <submittedName>
        <fullName evidence="2">Uncharacterized protein</fullName>
    </submittedName>
</protein>